<feature type="non-terminal residue" evidence="1">
    <location>
        <position position="96"/>
    </location>
</feature>
<name>A0ACA9PAC0_9GLOM</name>
<reference evidence="1" key="1">
    <citation type="submission" date="2021-06" db="EMBL/GenBank/DDBJ databases">
        <authorList>
            <person name="Kallberg Y."/>
            <person name="Tangrot J."/>
            <person name="Rosling A."/>
        </authorList>
    </citation>
    <scope>NUCLEOTIDE SEQUENCE</scope>
    <source>
        <strain evidence="1">28 12/20/2015</strain>
    </source>
</reference>
<dbReference type="Proteomes" id="UP000789366">
    <property type="component" value="Unassembled WGS sequence"/>
</dbReference>
<organism evidence="1 2">
    <name type="scientific">Cetraspora pellucida</name>
    <dbReference type="NCBI Taxonomy" id="1433469"/>
    <lineage>
        <taxon>Eukaryota</taxon>
        <taxon>Fungi</taxon>
        <taxon>Fungi incertae sedis</taxon>
        <taxon>Mucoromycota</taxon>
        <taxon>Glomeromycotina</taxon>
        <taxon>Glomeromycetes</taxon>
        <taxon>Diversisporales</taxon>
        <taxon>Gigasporaceae</taxon>
        <taxon>Cetraspora</taxon>
    </lineage>
</organism>
<gene>
    <name evidence="1" type="ORF">SPELUC_LOCUS10701</name>
</gene>
<evidence type="ECO:0000313" key="1">
    <source>
        <dbReference type="EMBL" id="CAG8690067.1"/>
    </source>
</evidence>
<evidence type="ECO:0000313" key="2">
    <source>
        <dbReference type="Proteomes" id="UP000789366"/>
    </source>
</evidence>
<comment type="caution">
    <text evidence="1">The sequence shown here is derived from an EMBL/GenBank/DDBJ whole genome shotgun (WGS) entry which is preliminary data.</text>
</comment>
<keyword evidence="2" id="KW-1185">Reference proteome</keyword>
<accession>A0ACA9PAC0</accession>
<protein>
    <submittedName>
        <fullName evidence="1">5810_t:CDS:1</fullName>
    </submittedName>
</protein>
<sequence>MSNKKTLFKINLKDSDDLYFYLKKDDIGYRISFYEVHHHIKLIQIPEFYQIEYQTIDDKIKKCEQGIFLQQTNGELKIPKEAETIRILYLLDDKRL</sequence>
<dbReference type="EMBL" id="CAJVPW010020651">
    <property type="protein sequence ID" value="CAG8690067.1"/>
    <property type="molecule type" value="Genomic_DNA"/>
</dbReference>
<proteinExistence type="predicted"/>